<name>I4EIM7_9BACT</name>
<dbReference type="FunFam" id="1.10.3210.10:FF:000022">
    <property type="entry name" value="Ribonuclease Y"/>
    <property type="match status" value="1"/>
</dbReference>
<keyword evidence="2 5" id="KW-0255">Endonuclease</keyword>
<dbReference type="Pfam" id="PF12072">
    <property type="entry name" value="RNase_Y_N"/>
    <property type="match status" value="1"/>
</dbReference>
<dbReference type="GO" id="GO:0003723">
    <property type="term" value="F:RNA binding"/>
    <property type="evidence" value="ECO:0007669"/>
    <property type="project" value="UniProtKB-UniRule"/>
</dbReference>
<dbReference type="NCBIfam" id="TIGR00277">
    <property type="entry name" value="HDIG"/>
    <property type="match status" value="1"/>
</dbReference>
<protein>
    <recommendedName>
        <fullName evidence="5 6">Ribonuclease Y</fullName>
        <shortName evidence="5">RNase Y</shortName>
        <ecNumber evidence="5 6">3.1.-.-</ecNumber>
    </recommendedName>
</protein>
<dbReference type="HAMAP" id="MF_00335">
    <property type="entry name" value="RNase_Y"/>
    <property type="match status" value="1"/>
</dbReference>
<dbReference type="Gene3D" id="1.10.3210.10">
    <property type="entry name" value="Hypothetical protein af1432"/>
    <property type="match status" value="1"/>
</dbReference>
<evidence type="ECO:0000256" key="5">
    <source>
        <dbReference type="HAMAP-Rule" id="MF_00335"/>
    </source>
</evidence>
<dbReference type="Proteomes" id="UP000004221">
    <property type="component" value="Unassembled WGS sequence"/>
</dbReference>
<dbReference type="PROSITE" id="PS51831">
    <property type="entry name" value="HD"/>
    <property type="match status" value="1"/>
</dbReference>
<feature type="coiled-coil region" evidence="7">
    <location>
        <begin position="88"/>
        <end position="191"/>
    </location>
</feature>
<evidence type="ECO:0000256" key="7">
    <source>
        <dbReference type="SAM" id="Coils"/>
    </source>
</evidence>
<dbReference type="InterPro" id="IPR004088">
    <property type="entry name" value="KH_dom_type_1"/>
</dbReference>
<dbReference type="PANTHER" id="PTHR12826">
    <property type="entry name" value="RIBONUCLEASE Y"/>
    <property type="match status" value="1"/>
</dbReference>
<keyword evidence="3 5" id="KW-0378">Hydrolase</keyword>
<dbReference type="InterPro" id="IPR004087">
    <property type="entry name" value="KH_dom"/>
</dbReference>
<evidence type="ECO:0000256" key="4">
    <source>
        <dbReference type="ARBA" id="ARBA00022884"/>
    </source>
</evidence>
<gene>
    <name evidence="9" type="primary">ymdA</name>
    <name evidence="5" type="synonym">rny</name>
    <name evidence="9" type="ORF">NITHO_3560006</name>
</gene>
<dbReference type="SUPFAM" id="SSF109604">
    <property type="entry name" value="HD-domain/PDEase-like"/>
    <property type="match status" value="1"/>
</dbReference>
<dbReference type="GO" id="GO:0005886">
    <property type="term" value="C:plasma membrane"/>
    <property type="evidence" value="ECO:0007669"/>
    <property type="project" value="UniProtKB-UniRule"/>
</dbReference>
<dbReference type="GO" id="GO:0004521">
    <property type="term" value="F:RNA endonuclease activity"/>
    <property type="evidence" value="ECO:0007669"/>
    <property type="project" value="UniProtKB-UniRule"/>
</dbReference>
<dbReference type="InterPro" id="IPR022711">
    <property type="entry name" value="RNase_Y_N"/>
</dbReference>
<sequence length="531" mass="60126">MQYLIMVLIAVIVGALAAAVTYVLMRSQAKSQAQTAEIDAKRMAEEAEAKRRELTLEAEAKRRELTLEAETKYRELMLGVKDETIRMRDELEREYGQRRKEVERHERRLQQKEEQLDGRLEALERRERKLQAKERENEETREKLEGIEQERRTELERVAQLTLDEARTMLLQQAETEIREIMNRRVREIEQETKLEANRRAQKILATTIQRIASDYVAETSVSVVPLPSDDMKGRIIGREGRNIRSLEQATGVDLIVDDTPEAVTLSSFDPVRREIARRALTKLIQDGRIHPARIEELVNKSRLEVEQIMREEGERVAIEANVQGLHPDLIKLLGRLKYRTSYGQNVLQHVLECSLIAGAIGAEIGADVNVCKTAALLHDIGKAVDHEVEGPHALIGADIARRLGRSAKIVHAIAAHHGEEEPQTVEAFIVATADAISGARPGARREMVETYIKRLEALEGVATSFQGVEKAYAIQAGREVRILVQPDKVDDVAATRLARDVVKKIQESLEYPGQIKVTVIRETRAIDYAR</sequence>
<dbReference type="EMBL" id="CAGS01000286">
    <property type="protein sequence ID" value="CCF84539.1"/>
    <property type="molecule type" value="Genomic_DNA"/>
</dbReference>
<dbReference type="PANTHER" id="PTHR12826:SF15">
    <property type="entry name" value="RIBONUCLEASE Y"/>
    <property type="match status" value="1"/>
</dbReference>
<keyword evidence="7" id="KW-0175">Coiled coil</keyword>
<evidence type="ECO:0000259" key="8">
    <source>
        <dbReference type="PROSITE" id="PS51831"/>
    </source>
</evidence>
<feature type="coiled-coil region" evidence="7">
    <location>
        <begin position="26"/>
        <end position="64"/>
    </location>
</feature>
<dbReference type="RefSeq" id="WP_008478767.1">
    <property type="nucleotide sequence ID" value="NZ_CAGS01000286.1"/>
</dbReference>
<dbReference type="OrthoDB" id="9803205at2"/>
<evidence type="ECO:0000256" key="2">
    <source>
        <dbReference type="ARBA" id="ARBA00022759"/>
    </source>
</evidence>
<dbReference type="CDD" id="cd22431">
    <property type="entry name" value="KH-I_RNaseY"/>
    <property type="match status" value="1"/>
</dbReference>
<dbReference type="EC" id="3.1.-.-" evidence="5 6"/>
<comment type="function">
    <text evidence="5">Endoribonuclease that initiates mRNA decay.</text>
</comment>
<keyword evidence="4 5" id="KW-0694">RNA-binding</keyword>
<evidence type="ECO:0000256" key="3">
    <source>
        <dbReference type="ARBA" id="ARBA00022801"/>
    </source>
</evidence>
<evidence type="ECO:0000256" key="1">
    <source>
        <dbReference type="ARBA" id="ARBA00022722"/>
    </source>
</evidence>
<accession>I4EIM7</accession>
<dbReference type="InterPro" id="IPR017705">
    <property type="entry name" value="Ribonuclease_Y"/>
</dbReference>
<keyword evidence="10" id="KW-1185">Reference proteome</keyword>
<dbReference type="Gene3D" id="3.30.1370.10">
    <property type="entry name" value="K Homology domain, type 1"/>
    <property type="match status" value="1"/>
</dbReference>
<dbReference type="InterPro" id="IPR006674">
    <property type="entry name" value="HD_domain"/>
</dbReference>
<dbReference type="InterPro" id="IPR036612">
    <property type="entry name" value="KH_dom_type_1_sf"/>
</dbReference>
<dbReference type="SMART" id="SM00322">
    <property type="entry name" value="KH"/>
    <property type="match status" value="1"/>
</dbReference>
<dbReference type="Pfam" id="PF01966">
    <property type="entry name" value="HD"/>
    <property type="match status" value="1"/>
</dbReference>
<dbReference type="PROSITE" id="PS50084">
    <property type="entry name" value="KH_TYPE_1"/>
    <property type="match status" value="1"/>
</dbReference>
<feature type="domain" description="HD" evidence="8">
    <location>
        <begin position="347"/>
        <end position="440"/>
    </location>
</feature>
<dbReference type="SMART" id="SM00471">
    <property type="entry name" value="HDc"/>
    <property type="match status" value="1"/>
</dbReference>
<dbReference type="InterPro" id="IPR003607">
    <property type="entry name" value="HD/PDEase_dom"/>
</dbReference>
<comment type="similarity">
    <text evidence="5">Belongs to the RNase Y family.</text>
</comment>
<dbReference type="Pfam" id="PF00013">
    <property type="entry name" value="KH_1"/>
    <property type="match status" value="1"/>
</dbReference>
<dbReference type="SUPFAM" id="SSF54791">
    <property type="entry name" value="Eukaryotic type KH-domain (KH-domain type I)"/>
    <property type="match status" value="1"/>
</dbReference>
<comment type="caution">
    <text evidence="9">The sequence shown here is derived from an EMBL/GenBank/DDBJ whole genome shotgun (WGS) entry which is preliminary data.</text>
</comment>
<evidence type="ECO:0000313" key="10">
    <source>
        <dbReference type="Proteomes" id="UP000004221"/>
    </source>
</evidence>
<dbReference type="NCBIfam" id="TIGR03319">
    <property type="entry name" value="RNase_Y"/>
    <property type="match status" value="1"/>
</dbReference>
<organism evidence="9 10">
    <name type="scientific">Nitrolancea hollandica Lb</name>
    <dbReference type="NCBI Taxonomy" id="1129897"/>
    <lineage>
        <taxon>Bacteria</taxon>
        <taxon>Pseudomonadati</taxon>
        <taxon>Thermomicrobiota</taxon>
        <taxon>Thermomicrobia</taxon>
        <taxon>Sphaerobacterales</taxon>
        <taxon>Sphaerobacterineae</taxon>
        <taxon>Sphaerobacteraceae</taxon>
        <taxon>Nitrolancea</taxon>
    </lineage>
</organism>
<evidence type="ECO:0000256" key="6">
    <source>
        <dbReference type="NCBIfam" id="TIGR03319"/>
    </source>
</evidence>
<proteinExistence type="inferred from homology"/>
<dbReference type="AlphaFoldDB" id="I4EIM7"/>
<reference evidence="9 10" key="1">
    <citation type="journal article" date="2012" name="ISME J.">
        <title>Nitrification expanded: discovery, physiology and genomics of a nitrite-oxidizing bacterium from the phylum Chloroflexi.</title>
        <authorList>
            <person name="Sorokin D.Y."/>
            <person name="Lucker S."/>
            <person name="Vejmelkova D."/>
            <person name="Kostrikina N.A."/>
            <person name="Kleerebezem R."/>
            <person name="Rijpstra W.I."/>
            <person name="Damste J.S."/>
            <person name="Le Paslier D."/>
            <person name="Muyzer G."/>
            <person name="Wagner M."/>
            <person name="van Loosdrecht M.C."/>
            <person name="Daims H."/>
        </authorList>
    </citation>
    <scope>NUCLEOTIDE SEQUENCE [LARGE SCALE GENOMIC DNA]</scope>
    <source>
        <strain evidence="10">none</strain>
    </source>
</reference>
<dbReference type="CDD" id="cd00077">
    <property type="entry name" value="HDc"/>
    <property type="match status" value="1"/>
</dbReference>
<dbReference type="GO" id="GO:0006402">
    <property type="term" value="P:mRNA catabolic process"/>
    <property type="evidence" value="ECO:0007669"/>
    <property type="project" value="UniProtKB-UniRule"/>
</dbReference>
<dbReference type="InterPro" id="IPR006675">
    <property type="entry name" value="HDIG_dom"/>
</dbReference>
<dbReference type="GO" id="GO:0016787">
    <property type="term" value="F:hydrolase activity"/>
    <property type="evidence" value="ECO:0007669"/>
    <property type="project" value="UniProtKB-KW"/>
</dbReference>
<keyword evidence="1 5" id="KW-0540">Nuclease</keyword>
<evidence type="ECO:0000313" key="9">
    <source>
        <dbReference type="EMBL" id="CCF84539.1"/>
    </source>
</evidence>